<evidence type="ECO:0000256" key="1">
    <source>
        <dbReference type="ARBA" id="ARBA00022676"/>
    </source>
</evidence>
<dbReference type="PANTHER" id="PTHR13132">
    <property type="entry name" value="ALPHA- 1,6 -FUCOSYLTRANSFERASE"/>
    <property type="match status" value="1"/>
</dbReference>
<comment type="caution">
    <text evidence="5">The sequence shown here is derived from an EMBL/GenBank/DDBJ whole genome shotgun (WGS) entry which is preliminary data.</text>
</comment>
<comment type="similarity">
    <text evidence="3">Belongs to the glycosyltransferase 23 family.</text>
</comment>
<keyword evidence="1 3" id="KW-0328">Glycosyltransferase</keyword>
<evidence type="ECO:0000256" key="2">
    <source>
        <dbReference type="ARBA" id="ARBA00022679"/>
    </source>
</evidence>
<dbReference type="CDD" id="cd11300">
    <property type="entry name" value="Fut8_like"/>
    <property type="match status" value="1"/>
</dbReference>
<dbReference type="Pfam" id="PF19745">
    <property type="entry name" value="FUT8_N_cat"/>
    <property type="match status" value="2"/>
</dbReference>
<evidence type="ECO:0000313" key="6">
    <source>
        <dbReference type="Proteomes" id="UP001497525"/>
    </source>
</evidence>
<dbReference type="AlphaFoldDB" id="A0AAV2TQ44"/>
<accession>A0AAV2TQ44</accession>
<evidence type="ECO:0000259" key="4">
    <source>
        <dbReference type="PROSITE" id="PS51659"/>
    </source>
</evidence>
<dbReference type="Gene3D" id="3.40.50.11350">
    <property type="match status" value="1"/>
</dbReference>
<proteinExistence type="inferred from homology"/>
<keyword evidence="2 3" id="KW-0808">Transferase</keyword>
<dbReference type="GO" id="GO:0046921">
    <property type="term" value="F:alpha-(1-&gt;6)-fucosyltransferase activity"/>
    <property type="evidence" value="ECO:0007669"/>
    <property type="project" value="TreeGrafter"/>
</dbReference>
<organism evidence="5 6">
    <name type="scientific">Calicophoron daubneyi</name>
    <name type="common">Rumen fluke</name>
    <name type="synonym">Paramphistomum daubneyi</name>
    <dbReference type="NCBI Taxonomy" id="300641"/>
    <lineage>
        <taxon>Eukaryota</taxon>
        <taxon>Metazoa</taxon>
        <taxon>Spiralia</taxon>
        <taxon>Lophotrochozoa</taxon>
        <taxon>Platyhelminthes</taxon>
        <taxon>Trematoda</taxon>
        <taxon>Digenea</taxon>
        <taxon>Plagiorchiida</taxon>
        <taxon>Pronocephalata</taxon>
        <taxon>Paramphistomoidea</taxon>
        <taxon>Paramphistomidae</taxon>
        <taxon>Calicophoron</taxon>
    </lineage>
</organism>
<dbReference type="PROSITE" id="PS51659">
    <property type="entry name" value="GT23"/>
    <property type="match status" value="1"/>
</dbReference>
<dbReference type="Proteomes" id="UP001497525">
    <property type="component" value="Unassembled WGS sequence"/>
</dbReference>
<protein>
    <recommendedName>
        <fullName evidence="4">GT23 domain-containing protein</fullName>
    </recommendedName>
</protein>
<feature type="region of interest" description="Important for donor substrate binding" evidence="3">
    <location>
        <begin position="246"/>
        <end position="247"/>
    </location>
</feature>
<name>A0AAV2TQ44_CALDB</name>
<evidence type="ECO:0000313" key="5">
    <source>
        <dbReference type="EMBL" id="CAL5138349.1"/>
    </source>
</evidence>
<dbReference type="InterPro" id="IPR045573">
    <property type="entry name" value="Fut8_N_cat"/>
</dbReference>
<dbReference type="EMBL" id="CAXLJL010000489">
    <property type="protein sequence ID" value="CAL5138349.1"/>
    <property type="molecule type" value="Genomic_DNA"/>
</dbReference>
<gene>
    <name evidence="5" type="ORF">CDAUBV1_LOCUS12941</name>
</gene>
<sequence>MASAQLDKINKRLKGNISSLDDNLQDMVTSLRRQLYDITLSLLVDLDGIGRVNGLAASRALDLNQLSSLIQDRIRVLQNPSDCKKAKFMLVSLNRPCAFGCNVHHLVYCFQVAYATGRTLAFDSSETSHYTSWWEQNFEPLAKNCDRDGAETVANLDNIYSNITTLKCPYIFDFDAKLEILPQAIPEDLAPALMRLHGRPSVWFMGQLLHYLMRPRPHLQEMLDRLASSYKLTGPNRSPVVGVHVRRTDKLVLEAKFHSLNEYIVHVDRYFDFIDRQRQMMARNSEWIGDIHAPSTSSASKVARQVFLATDDPSVFEDAVIYFPHHKFHGDPNRARSADVQRRTTNDSILGITLDIMLLSKADYLVCTFSSQVCRVAYELMQARHQELGDASSLAKSIDSFYYFGGEQTSYCEVIVDDEDNGIQRGTLVQMLGNNWDGFSVVKRKNQDKSFLIPSYKLQDRILVAQMGYHTLTA</sequence>
<dbReference type="InterPro" id="IPR027350">
    <property type="entry name" value="GT23_dom"/>
</dbReference>
<reference evidence="5" key="1">
    <citation type="submission" date="2024-06" db="EMBL/GenBank/DDBJ databases">
        <authorList>
            <person name="Liu X."/>
            <person name="Lenzi L."/>
            <person name="Haldenby T S."/>
            <person name="Uol C."/>
        </authorList>
    </citation>
    <scope>NUCLEOTIDE SEQUENCE</scope>
</reference>
<evidence type="ECO:0000256" key="3">
    <source>
        <dbReference type="PROSITE-ProRule" id="PRU00992"/>
    </source>
</evidence>
<dbReference type="GO" id="GO:0006487">
    <property type="term" value="P:protein N-linked glycosylation"/>
    <property type="evidence" value="ECO:0007669"/>
    <property type="project" value="TreeGrafter"/>
</dbReference>
<feature type="domain" description="GT23" evidence="4">
    <location>
        <begin position="85"/>
        <end position="398"/>
    </location>
</feature>
<dbReference type="PANTHER" id="PTHR13132:SF29">
    <property type="entry name" value="ALPHA-(1,6)-FUCOSYLTRANSFERASE"/>
    <property type="match status" value="1"/>
</dbReference>